<feature type="domain" description="AB hydrolase-1" evidence="1">
    <location>
        <begin position="36"/>
        <end position="332"/>
    </location>
</feature>
<dbReference type="Gene3D" id="3.40.50.1820">
    <property type="entry name" value="alpha/beta hydrolase"/>
    <property type="match status" value="1"/>
</dbReference>
<proteinExistence type="predicted"/>
<dbReference type="EMBL" id="ML143386">
    <property type="protein sequence ID" value="TBU35552.1"/>
    <property type="molecule type" value="Genomic_DNA"/>
</dbReference>
<dbReference type="Proteomes" id="UP000292957">
    <property type="component" value="Unassembled WGS sequence"/>
</dbReference>
<gene>
    <name evidence="2" type="ORF">BD311DRAFT_646897</name>
</gene>
<protein>
    <recommendedName>
        <fullName evidence="1">AB hydrolase-1 domain-containing protein</fullName>
    </recommendedName>
</protein>
<organism evidence="2">
    <name type="scientific">Dichomitus squalens</name>
    <dbReference type="NCBI Taxonomy" id="114155"/>
    <lineage>
        <taxon>Eukaryota</taxon>
        <taxon>Fungi</taxon>
        <taxon>Dikarya</taxon>
        <taxon>Basidiomycota</taxon>
        <taxon>Agaricomycotina</taxon>
        <taxon>Agaricomycetes</taxon>
        <taxon>Polyporales</taxon>
        <taxon>Polyporaceae</taxon>
        <taxon>Dichomitus</taxon>
    </lineage>
</organism>
<evidence type="ECO:0000313" key="2">
    <source>
        <dbReference type="EMBL" id="TBU35552.1"/>
    </source>
</evidence>
<reference evidence="2" key="1">
    <citation type="submission" date="2019-01" db="EMBL/GenBank/DDBJ databases">
        <title>Draft genome sequences of three monokaryotic isolates of the white-rot basidiomycete fungus Dichomitus squalens.</title>
        <authorList>
            <consortium name="DOE Joint Genome Institute"/>
            <person name="Lopez S.C."/>
            <person name="Andreopoulos B."/>
            <person name="Pangilinan J."/>
            <person name="Lipzen A."/>
            <person name="Riley R."/>
            <person name="Ahrendt S."/>
            <person name="Ng V."/>
            <person name="Barry K."/>
            <person name="Daum C."/>
            <person name="Grigoriev I.V."/>
            <person name="Hilden K.S."/>
            <person name="Makela M.R."/>
            <person name="de Vries R.P."/>
        </authorList>
    </citation>
    <scope>NUCLEOTIDE SEQUENCE [LARGE SCALE GENOMIC DNA]</scope>
    <source>
        <strain evidence="2">OM18370.1</strain>
    </source>
</reference>
<dbReference type="SUPFAM" id="SSF53474">
    <property type="entry name" value="alpha/beta-Hydrolases"/>
    <property type="match status" value="1"/>
</dbReference>
<accession>A0A4Q9N841</accession>
<name>A0A4Q9N841_9APHY</name>
<dbReference type="Pfam" id="PF12697">
    <property type="entry name" value="Abhydrolase_6"/>
    <property type="match status" value="1"/>
</dbReference>
<dbReference type="OrthoDB" id="3251587at2759"/>
<dbReference type="AlphaFoldDB" id="A0A4Q9N841"/>
<dbReference type="InterPro" id="IPR000073">
    <property type="entry name" value="AB_hydrolase_1"/>
</dbReference>
<dbReference type="InterPro" id="IPR029058">
    <property type="entry name" value="AB_hydrolase_fold"/>
</dbReference>
<sequence length="345" mass="39056">MPSIVVNDEGIELSYIDSGIPQKGTFVHRYITIFAIHGFRFTNHMFDRFMAQAYDAKMRFVAISRRDHPGSTLLAPQDLNDLAEHGEEDKQAFLQARGLEIASFVDRFIEQNGLLPISSDRKTGGIVILGHGIGCVFALSAVASLDMLSASVRQRWGAHMRALLLHEPMTVSIGKPRLPEAWGPRNVPSTLIDEQWLTSYFKQWDLNARNLSIYSYDITPSIAKLPTIASMSEDEIARIFTEFPLSSSDLPFIIACQQQIKACYKKACFDEDIRGLMPNMKIWVFSGDRTLPFSLPAYWAMEDDNDARGGGYLHFRIVHNVNHFVHWAEPALILRLYQDALQLPH</sequence>
<evidence type="ECO:0000259" key="1">
    <source>
        <dbReference type="Pfam" id="PF12697"/>
    </source>
</evidence>